<organism evidence="2 3">
    <name type="scientific">Leminorella grimontii</name>
    <dbReference type="NCBI Taxonomy" id="82981"/>
    <lineage>
        <taxon>Bacteria</taxon>
        <taxon>Pseudomonadati</taxon>
        <taxon>Pseudomonadota</taxon>
        <taxon>Gammaproteobacteria</taxon>
        <taxon>Enterobacterales</taxon>
        <taxon>Budviciaceae</taxon>
        <taxon>Leminorella</taxon>
    </lineage>
</organism>
<evidence type="ECO:0000313" key="3">
    <source>
        <dbReference type="Proteomes" id="UP001058124"/>
    </source>
</evidence>
<comment type="caution">
    <text evidence="2">The sequence shown here is derived from an EMBL/GenBank/DDBJ whole genome shotgun (WGS) entry which is preliminary data.</text>
</comment>
<dbReference type="PANTHER" id="PTHR40590:SF1">
    <property type="entry name" value="CYTOPLASMIC PROTEIN"/>
    <property type="match status" value="1"/>
</dbReference>
<dbReference type="RefSeq" id="WP_027275240.1">
    <property type="nucleotide sequence ID" value="NZ_BRLH01000010.1"/>
</dbReference>
<gene>
    <name evidence="2" type="ORF">SOASR030_30600</name>
</gene>
<dbReference type="EMBL" id="BRLH01000010">
    <property type="protein sequence ID" value="GKX56948.1"/>
    <property type="molecule type" value="Genomic_DNA"/>
</dbReference>
<keyword evidence="3" id="KW-1185">Reference proteome</keyword>
<dbReference type="Proteomes" id="UP001058124">
    <property type="component" value="Unassembled WGS sequence"/>
</dbReference>
<proteinExistence type="predicted"/>
<feature type="chain" id="PRO_5043371991" description="TraB/GumN family protein" evidence="1">
    <location>
        <begin position="22"/>
        <end position="267"/>
    </location>
</feature>
<keyword evidence="1" id="KW-0732">Signal</keyword>
<dbReference type="CDD" id="cd14789">
    <property type="entry name" value="Tiki"/>
    <property type="match status" value="1"/>
</dbReference>
<accession>A0AAV5N7V4</accession>
<evidence type="ECO:0000313" key="2">
    <source>
        <dbReference type="EMBL" id="GKX56948.1"/>
    </source>
</evidence>
<evidence type="ECO:0000256" key="1">
    <source>
        <dbReference type="SAM" id="SignalP"/>
    </source>
</evidence>
<dbReference type="PANTHER" id="PTHR40590">
    <property type="entry name" value="CYTOPLASMIC PROTEIN-RELATED"/>
    <property type="match status" value="1"/>
</dbReference>
<evidence type="ECO:0008006" key="4">
    <source>
        <dbReference type="Google" id="ProtNLM"/>
    </source>
</evidence>
<sequence>MKRILRRLAVILGLTPSLPYAYPAFDVVTDGGSRFHLVGSIHMGSREMAPLPPLLRQRMAQADALIVEVDISQPVRFDVQPADARLTESLSGQEYQQLLKRSRQVGLSEDSLESKPAWHVALMLQAMQAERSGLKSEFGIDYQSILAAREDALSVIELEGAEKQMTLLKRLPAEGLPLLRDTLAHWQDNQRLMLIMVRWWLNEKPQRETLRLPYGMGDDIYRIMITERNRDWAQKLKALPKGDYVVVVGALHLFGEHNLPALLGRAP</sequence>
<reference evidence="2" key="1">
    <citation type="submission" date="2022-06" db="EMBL/GenBank/DDBJ databases">
        <title>Draft genome sequences of Leminorella grimontii str. JCM5902.</title>
        <authorList>
            <person name="Wakabayashi Y."/>
            <person name="Kojima K."/>
        </authorList>
    </citation>
    <scope>NUCLEOTIDE SEQUENCE</scope>
    <source>
        <strain evidence="2">JCM 5902</strain>
    </source>
</reference>
<feature type="signal peptide" evidence="1">
    <location>
        <begin position="1"/>
        <end position="21"/>
    </location>
</feature>
<dbReference type="AlphaFoldDB" id="A0AAV5N7V4"/>
<dbReference type="Pfam" id="PF01963">
    <property type="entry name" value="TraB_PrgY_gumN"/>
    <property type="match status" value="1"/>
</dbReference>
<dbReference type="InterPro" id="IPR002816">
    <property type="entry name" value="TraB/PrgY/GumN_fam"/>
</dbReference>
<name>A0AAV5N7V4_9GAMM</name>
<protein>
    <recommendedName>
        <fullName evidence="4">TraB/GumN family protein</fullName>
    </recommendedName>
</protein>
<dbReference type="InterPro" id="IPR047111">
    <property type="entry name" value="YbaP-like"/>
</dbReference>